<comment type="caution">
    <text evidence="2">The sequence shown here is derived from an EMBL/GenBank/DDBJ whole genome shotgun (WGS) entry which is preliminary data.</text>
</comment>
<dbReference type="Proteomes" id="UP000646911">
    <property type="component" value="Unassembled WGS sequence"/>
</dbReference>
<proteinExistence type="predicted"/>
<dbReference type="EMBL" id="JACOFX010000041">
    <property type="protein sequence ID" value="MBC3911558.1"/>
    <property type="molecule type" value="Genomic_DNA"/>
</dbReference>
<dbReference type="InterPro" id="IPR010982">
    <property type="entry name" value="Lambda_DNA-bd_dom_sf"/>
</dbReference>
<dbReference type="CDD" id="cd00093">
    <property type="entry name" value="HTH_XRE"/>
    <property type="match status" value="1"/>
</dbReference>
<accession>A0ABR6ZIK3</accession>
<dbReference type="Gene3D" id="1.10.260.40">
    <property type="entry name" value="lambda repressor-like DNA-binding domains"/>
    <property type="match status" value="1"/>
</dbReference>
<evidence type="ECO:0000259" key="1">
    <source>
        <dbReference type="PROSITE" id="PS50943"/>
    </source>
</evidence>
<protein>
    <submittedName>
        <fullName evidence="2">Helix-turn-helix transcriptional regulator</fullName>
    </submittedName>
</protein>
<name>A0ABR6ZIK3_9BURK</name>
<gene>
    <name evidence="2" type="ORF">H8L47_28740</name>
</gene>
<reference evidence="2 3" key="1">
    <citation type="submission" date="2020-08" db="EMBL/GenBank/DDBJ databases">
        <title>Novel species isolated from subtropical streams in China.</title>
        <authorList>
            <person name="Lu H."/>
        </authorList>
    </citation>
    <scope>NUCLEOTIDE SEQUENCE [LARGE SCALE GENOMIC DNA]</scope>
    <source>
        <strain evidence="2 3">NL8W</strain>
    </source>
</reference>
<dbReference type="PROSITE" id="PS50943">
    <property type="entry name" value="HTH_CROC1"/>
    <property type="match status" value="1"/>
</dbReference>
<dbReference type="SMART" id="SM00530">
    <property type="entry name" value="HTH_XRE"/>
    <property type="match status" value="1"/>
</dbReference>
<dbReference type="RefSeq" id="WP_186957262.1">
    <property type="nucleotide sequence ID" value="NZ_JACOFX010000041.1"/>
</dbReference>
<evidence type="ECO:0000313" key="3">
    <source>
        <dbReference type="Proteomes" id="UP000646911"/>
    </source>
</evidence>
<feature type="domain" description="HTH cro/C1-type" evidence="1">
    <location>
        <begin position="16"/>
        <end position="69"/>
    </location>
</feature>
<evidence type="ECO:0000313" key="2">
    <source>
        <dbReference type="EMBL" id="MBC3911558.1"/>
    </source>
</evidence>
<keyword evidence="3" id="KW-1185">Reference proteome</keyword>
<organism evidence="2 3">
    <name type="scientific">Undibacterium umbellatum</name>
    <dbReference type="NCBI Taxonomy" id="2762300"/>
    <lineage>
        <taxon>Bacteria</taxon>
        <taxon>Pseudomonadati</taxon>
        <taxon>Pseudomonadota</taxon>
        <taxon>Betaproteobacteria</taxon>
        <taxon>Burkholderiales</taxon>
        <taxon>Oxalobacteraceae</taxon>
        <taxon>Undibacterium</taxon>
    </lineage>
</organism>
<dbReference type="InterPro" id="IPR001387">
    <property type="entry name" value="Cro/C1-type_HTH"/>
</dbReference>
<dbReference type="Pfam" id="PF01381">
    <property type="entry name" value="HTH_3"/>
    <property type="match status" value="1"/>
</dbReference>
<sequence>MSIIFSDFMSTFGVRLKEERKRIGLNQTDFAAAGGVQKRAQVSYEQDERAPNMEYLALLSKIGVDVVYLLTGDLAANALGERERQLITGFRALDERGQAGVMALISGMSPINDAPRNVIQGEVHQVINGNLTAESQHFTFGAKKSKK</sequence>
<dbReference type="SUPFAM" id="SSF47413">
    <property type="entry name" value="lambda repressor-like DNA-binding domains"/>
    <property type="match status" value="1"/>
</dbReference>